<dbReference type="SUPFAM" id="SSF51445">
    <property type="entry name" value="(Trans)glycosidases"/>
    <property type="match status" value="1"/>
</dbReference>
<evidence type="ECO:0000259" key="1">
    <source>
        <dbReference type="Pfam" id="PF00704"/>
    </source>
</evidence>
<evidence type="ECO:0000313" key="2">
    <source>
        <dbReference type="EMBL" id="KJU85235.1"/>
    </source>
</evidence>
<dbReference type="Pfam" id="PF00704">
    <property type="entry name" value="Glyco_hydro_18"/>
    <property type="match status" value="1"/>
</dbReference>
<organism evidence="2 3">
    <name type="scientific">Candidatus Magnetobacterium bavaricum</name>
    <dbReference type="NCBI Taxonomy" id="29290"/>
    <lineage>
        <taxon>Bacteria</taxon>
        <taxon>Pseudomonadati</taxon>
        <taxon>Nitrospirota</taxon>
        <taxon>Thermodesulfovibrionia</taxon>
        <taxon>Thermodesulfovibrionales</taxon>
        <taxon>Candidatus Magnetobacteriaceae</taxon>
        <taxon>Candidatus Magnetobacterium</taxon>
    </lineage>
</organism>
<reference evidence="2 3" key="1">
    <citation type="submission" date="2015-02" db="EMBL/GenBank/DDBJ databases">
        <title>Single-cell genomics of uncultivated deep-branching MTB reveals a conserved set of magnetosome genes.</title>
        <authorList>
            <person name="Kolinko S."/>
            <person name="Richter M."/>
            <person name="Glockner F.O."/>
            <person name="Brachmann A."/>
            <person name="Schuler D."/>
        </authorList>
    </citation>
    <scope>NUCLEOTIDE SEQUENCE [LARGE SCALE GENOMIC DNA]</scope>
    <source>
        <strain evidence="2">TM-1</strain>
    </source>
</reference>
<keyword evidence="3" id="KW-1185">Reference proteome</keyword>
<comment type="caution">
    <text evidence="2">The sequence shown here is derived from an EMBL/GenBank/DDBJ whole genome shotgun (WGS) entry which is preliminary data.</text>
</comment>
<feature type="domain" description="GH18" evidence="1">
    <location>
        <begin position="127"/>
        <end position="327"/>
    </location>
</feature>
<keyword evidence="2" id="KW-0378">Hydrolase</keyword>
<protein>
    <submittedName>
        <fullName evidence="2">Glycosyhydrolase</fullName>
    </submittedName>
</protein>
<dbReference type="InterPro" id="IPR001223">
    <property type="entry name" value="Glyco_hydro18_cat"/>
</dbReference>
<sequence length="350" mass="38993">MRKKERFYRLLELPGRLLVLLVIFMVSCVSHNVTAPSSVGAWLVYWDAKRGMSEIRGHPGLFDRVSMFAYELDDNGVPQPAPGVYELYGPFFDLSREIGFKPWVTVVNDVRHRDGSVKLKDSDIVHRIIKDPKLRTEHVKALAGKVAADGFKGLDLDYESLNAATQDDFRLFVTELAQELRAHSIELNVVVEATRGPLPADKTAAVSVMAYNLHGGHSGPGPRATPAFIEGLIGRVRGDVNAEPVLALGIGGFSWPPDGKAKQMEWSKPKELASEVASRGRGIIDRVPWIKLKDGSEIWYDDQESLTAKWKAAHKVGYKRLMIWRLGGNDESFFQWLSQSRKNGGPKSSE</sequence>
<dbReference type="GO" id="GO:0016787">
    <property type="term" value="F:hydrolase activity"/>
    <property type="evidence" value="ECO:0007669"/>
    <property type="project" value="UniProtKB-KW"/>
</dbReference>
<dbReference type="GO" id="GO:0005975">
    <property type="term" value="P:carbohydrate metabolic process"/>
    <property type="evidence" value="ECO:0007669"/>
    <property type="project" value="InterPro"/>
</dbReference>
<dbReference type="PANTHER" id="PTHR46066">
    <property type="entry name" value="CHITINASE DOMAIN-CONTAINING PROTEIN 1 FAMILY MEMBER"/>
    <property type="match status" value="1"/>
</dbReference>
<evidence type="ECO:0000313" key="3">
    <source>
        <dbReference type="Proteomes" id="UP000033423"/>
    </source>
</evidence>
<dbReference type="Gene3D" id="3.20.20.80">
    <property type="entry name" value="Glycosidases"/>
    <property type="match status" value="1"/>
</dbReference>
<dbReference type="AlphaFoldDB" id="A0A0F3GTD6"/>
<dbReference type="EMBL" id="LACI01001110">
    <property type="protein sequence ID" value="KJU85235.1"/>
    <property type="molecule type" value="Genomic_DNA"/>
</dbReference>
<dbReference type="Proteomes" id="UP000033423">
    <property type="component" value="Unassembled WGS sequence"/>
</dbReference>
<gene>
    <name evidence="2" type="ORF">MBAV_002567</name>
</gene>
<dbReference type="InterPro" id="IPR017853">
    <property type="entry name" value="GH"/>
</dbReference>
<name>A0A0F3GTD6_9BACT</name>
<dbReference type="PANTHER" id="PTHR46066:SF2">
    <property type="entry name" value="CHITINASE DOMAIN-CONTAINING PROTEIN 1"/>
    <property type="match status" value="1"/>
</dbReference>
<accession>A0A0F3GTD6</accession>
<dbReference type="PROSITE" id="PS51257">
    <property type="entry name" value="PROKAR_LIPOPROTEIN"/>
    <property type="match status" value="1"/>
</dbReference>
<proteinExistence type="predicted"/>